<dbReference type="Pfam" id="PF03060">
    <property type="entry name" value="NMO"/>
    <property type="match status" value="2"/>
</dbReference>
<dbReference type="RefSeq" id="XP_007409379.1">
    <property type="nucleotide sequence ID" value="XM_007409317.1"/>
</dbReference>
<evidence type="ECO:0000256" key="1">
    <source>
        <dbReference type="ARBA" id="ARBA00022630"/>
    </source>
</evidence>
<dbReference type="SUPFAM" id="SSF51412">
    <property type="entry name" value="Inosine monophosphate dehydrogenase (IMPDH)"/>
    <property type="match status" value="1"/>
</dbReference>
<dbReference type="EMBL" id="GL883104">
    <property type="protein sequence ID" value="EGG07472.1"/>
    <property type="molecule type" value="Genomic_DNA"/>
</dbReference>
<dbReference type="PANTHER" id="PTHR32332">
    <property type="entry name" value="2-NITROPROPANE DIOXYGENASE"/>
    <property type="match status" value="1"/>
</dbReference>
<dbReference type="PANTHER" id="PTHR32332:SF31">
    <property type="entry name" value="2-NITROPROPANE DIOXYGENASE FAMILY, PUTATIVE (AFU_ORTHOLOGUE AFUA_2G09850)-RELATED"/>
    <property type="match status" value="1"/>
</dbReference>
<dbReference type="GeneID" id="18933945"/>
<organism evidence="5">
    <name type="scientific">Melampsora larici-populina (strain 98AG31 / pathotype 3-4-7)</name>
    <name type="common">Poplar leaf rust fungus</name>
    <dbReference type="NCBI Taxonomy" id="747676"/>
    <lineage>
        <taxon>Eukaryota</taxon>
        <taxon>Fungi</taxon>
        <taxon>Dikarya</taxon>
        <taxon>Basidiomycota</taxon>
        <taxon>Pucciniomycotina</taxon>
        <taxon>Pucciniomycetes</taxon>
        <taxon>Pucciniales</taxon>
        <taxon>Melampsoraceae</taxon>
        <taxon>Melampsora</taxon>
    </lineage>
</organism>
<dbReference type="Proteomes" id="UP000001072">
    <property type="component" value="Unassembled WGS sequence"/>
</dbReference>
<protein>
    <recommendedName>
        <fullName evidence="6">Nitronate monooxygenase domain-containing protein</fullName>
    </recommendedName>
</protein>
<dbReference type="InParanoid" id="F4RJL1"/>
<keyword evidence="3" id="KW-0560">Oxidoreductase</keyword>
<dbReference type="InterPro" id="IPR013785">
    <property type="entry name" value="Aldolase_TIM"/>
</dbReference>
<evidence type="ECO:0000313" key="5">
    <source>
        <dbReference type="Proteomes" id="UP000001072"/>
    </source>
</evidence>
<dbReference type="VEuPathDB" id="FungiDB:MELLADRAFT_85736"/>
<proteinExistence type="predicted"/>
<dbReference type="OrthoDB" id="2349068at2759"/>
<dbReference type="GO" id="GO:0018580">
    <property type="term" value="F:nitronate monooxygenase activity"/>
    <property type="evidence" value="ECO:0007669"/>
    <property type="project" value="InterPro"/>
</dbReference>
<dbReference type="CDD" id="cd04730">
    <property type="entry name" value="NPD_like"/>
    <property type="match status" value="1"/>
</dbReference>
<dbReference type="HOGENOM" id="CLU_038732_9_1_1"/>
<evidence type="ECO:0000313" key="4">
    <source>
        <dbReference type="EMBL" id="EGG07472.1"/>
    </source>
</evidence>
<keyword evidence="5" id="KW-1185">Reference proteome</keyword>
<dbReference type="AlphaFoldDB" id="F4RJL1"/>
<sequence>MHSIRNDLTKILECRVPLISAPMAGAAGPELAAAVSSAGGFGFIGTGHEPLKLEALVKNINHVKKEMGTSENETIPIGVGFLGWRLDLEPEDEVSRCFEAVVKNVKCVWISFGTDLIKWIQLIRKIQKNDRLCKLAVMVTSLNEAENLLKSILSDHLEIDILIGQGFEAGGHGGANGETINSFIPALKVLLLKMIPESQRPILVAAGGLTHGSHLAAMLALGASGMVAGTRFLATPEAKYTENQKKAIVSAKSIDTIKTTVFDQLRGTVGWPEGIDGRALKNETTVNHLAGMDFDTLQSNYKTAMNMADVNRLVTWSVGLVNQILPAEQVVQEIEDEAVRVIMAANKTPGPLSDTG</sequence>
<keyword evidence="2" id="KW-0288">FMN</keyword>
<evidence type="ECO:0000256" key="3">
    <source>
        <dbReference type="ARBA" id="ARBA00023002"/>
    </source>
</evidence>
<evidence type="ECO:0000256" key="2">
    <source>
        <dbReference type="ARBA" id="ARBA00022643"/>
    </source>
</evidence>
<dbReference type="eggNOG" id="ENOG502RHJM">
    <property type="taxonomic scope" value="Eukaryota"/>
</dbReference>
<dbReference type="KEGG" id="mlr:MELLADRAFT_85736"/>
<dbReference type="Gene3D" id="3.20.20.70">
    <property type="entry name" value="Aldolase class I"/>
    <property type="match status" value="1"/>
</dbReference>
<reference evidence="5" key="1">
    <citation type="journal article" date="2011" name="Proc. Natl. Acad. Sci. U.S.A.">
        <title>Obligate biotrophy features unraveled by the genomic analysis of rust fungi.</title>
        <authorList>
            <person name="Duplessis S."/>
            <person name="Cuomo C.A."/>
            <person name="Lin Y.-C."/>
            <person name="Aerts A."/>
            <person name="Tisserant E."/>
            <person name="Veneault-Fourrey C."/>
            <person name="Joly D.L."/>
            <person name="Hacquard S."/>
            <person name="Amselem J."/>
            <person name="Cantarel B.L."/>
            <person name="Chiu R."/>
            <person name="Coutinho P.M."/>
            <person name="Feau N."/>
            <person name="Field M."/>
            <person name="Frey P."/>
            <person name="Gelhaye E."/>
            <person name="Goldberg J."/>
            <person name="Grabherr M.G."/>
            <person name="Kodira C.D."/>
            <person name="Kohler A."/>
            <person name="Kuees U."/>
            <person name="Lindquist E.A."/>
            <person name="Lucas S.M."/>
            <person name="Mago R."/>
            <person name="Mauceli E."/>
            <person name="Morin E."/>
            <person name="Murat C."/>
            <person name="Pangilinan J.L."/>
            <person name="Park R."/>
            <person name="Pearson M."/>
            <person name="Quesneville H."/>
            <person name="Rouhier N."/>
            <person name="Sakthikumar S."/>
            <person name="Salamov A.A."/>
            <person name="Schmutz J."/>
            <person name="Selles B."/>
            <person name="Shapiro H."/>
            <person name="Tanguay P."/>
            <person name="Tuskan G.A."/>
            <person name="Henrissat B."/>
            <person name="Van de Peer Y."/>
            <person name="Rouze P."/>
            <person name="Ellis J.G."/>
            <person name="Dodds P.N."/>
            <person name="Schein J.E."/>
            <person name="Zhong S."/>
            <person name="Hamelin R.C."/>
            <person name="Grigoriev I.V."/>
            <person name="Szabo L.J."/>
            <person name="Martin F."/>
        </authorList>
    </citation>
    <scope>NUCLEOTIDE SEQUENCE [LARGE SCALE GENOMIC DNA]</scope>
    <source>
        <strain evidence="5">98AG31 / pathotype 3-4-7</strain>
    </source>
</reference>
<gene>
    <name evidence="4" type="ORF">MELLADRAFT_85736</name>
</gene>
<keyword evidence="1" id="KW-0285">Flavoprotein</keyword>
<evidence type="ECO:0008006" key="6">
    <source>
        <dbReference type="Google" id="ProtNLM"/>
    </source>
</evidence>
<dbReference type="InterPro" id="IPR004136">
    <property type="entry name" value="NMO"/>
</dbReference>
<name>F4RJL1_MELLP</name>
<accession>F4RJL1</accession>